<feature type="compositionally biased region" description="Acidic residues" evidence="1">
    <location>
        <begin position="108"/>
        <end position="135"/>
    </location>
</feature>
<dbReference type="EMBL" id="NWSH01000713">
    <property type="protein sequence ID" value="PCG74652.1"/>
    <property type="molecule type" value="Genomic_DNA"/>
</dbReference>
<name>A0A2A4JTD7_HELVI</name>
<feature type="compositionally biased region" description="Basic and acidic residues" evidence="1">
    <location>
        <begin position="136"/>
        <end position="152"/>
    </location>
</feature>
<protein>
    <submittedName>
        <fullName evidence="2">Uncharacterized protein</fullName>
    </submittedName>
</protein>
<organism evidence="2">
    <name type="scientific">Heliothis virescens</name>
    <name type="common">Tobacco budworm moth</name>
    <dbReference type="NCBI Taxonomy" id="7102"/>
    <lineage>
        <taxon>Eukaryota</taxon>
        <taxon>Metazoa</taxon>
        <taxon>Ecdysozoa</taxon>
        <taxon>Arthropoda</taxon>
        <taxon>Hexapoda</taxon>
        <taxon>Insecta</taxon>
        <taxon>Pterygota</taxon>
        <taxon>Neoptera</taxon>
        <taxon>Endopterygota</taxon>
        <taxon>Lepidoptera</taxon>
        <taxon>Glossata</taxon>
        <taxon>Ditrysia</taxon>
        <taxon>Noctuoidea</taxon>
        <taxon>Noctuidae</taxon>
        <taxon>Heliothinae</taxon>
        <taxon>Heliothis</taxon>
    </lineage>
</organism>
<dbReference type="AlphaFoldDB" id="A0A2A4JTD7"/>
<feature type="region of interest" description="Disordered" evidence="1">
    <location>
        <begin position="94"/>
        <end position="152"/>
    </location>
</feature>
<reference evidence="2" key="1">
    <citation type="submission" date="2017-09" db="EMBL/GenBank/DDBJ databases">
        <title>Contemporary evolution of a Lepidopteran species, Heliothis virescens, in response to modern agricultural practices.</title>
        <authorList>
            <person name="Fritz M.L."/>
            <person name="Deyonke A.M."/>
            <person name="Papanicolaou A."/>
            <person name="Micinski S."/>
            <person name="Westbrook J."/>
            <person name="Gould F."/>
        </authorList>
    </citation>
    <scope>NUCLEOTIDE SEQUENCE [LARGE SCALE GENOMIC DNA]</scope>
    <source>
        <strain evidence="2">HvINT-</strain>
        <tissue evidence="2">Whole body</tissue>
    </source>
</reference>
<evidence type="ECO:0000256" key="1">
    <source>
        <dbReference type="SAM" id="MobiDB-lite"/>
    </source>
</evidence>
<gene>
    <name evidence="2" type="ORF">B5V51_13003</name>
</gene>
<comment type="caution">
    <text evidence="2">The sequence shown here is derived from an EMBL/GenBank/DDBJ whole genome shotgun (WGS) entry which is preliminary data.</text>
</comment>
<evidence type="ECO:0000313" key="2">
    <source>
        <dbReference type="EMBL" id="PCG74652.1"/>
    </source>
</evidence>
<sequence>MAAMGGGDEPPFLPPYAKVRPNLVEWIESIFEDCMLYDRTIFCSCNLCERQISSGGHVMTCSDPHFVEVKRSPDDQFSYIGFLNARREAAIQRDFDRMEAEANGGEQAGEELVPETEADDADDPQADDNNTESEEREPNKIEEPVDDLYRNA</sequence>
<proteinExistence type="predicted"/>
<accession>A0A2A4JTD7</accession>